<proteinExistence type="predicted"/>
<accession>A0A6J6N294</accession>
<evidence type="ECO:0000313" key="2">
    <source>
        <dbReference type="EMBL" id="CAB4680266.1"/>
    </source>
</evidence>
<dbReference type="PANTHER" id="PTHR22916:SF3">
    <property type="entry name" value="UDP-GLCNAC:BETAGAL BETA-1,3-N-ACETYLGLUCOSAMINYLTRANSFERASE-LIKE PROTEIN 1"/>
    <property type="match status" value="1"/>
</dbReference>
<gene>
    <name evidence="2" type="ORF">UFOPK2370_00222</name>
</gene>
<organism evidence="2">
    <name type="scientific">freshwater metagenome</name>
    <dbReference type="NCBI Taxonomy" id="449393"/>
    <lineage>
        <taxon>unclassified sequences</taxon>
        <taxon>metagenomes</taxon>
        <taxon>ecological metagenomes</taxon>
    </lineage>
</organism>
<dbReference type="PANTHER" id="PTHR22916">
    <property type="entry name" value="GLYCOSYLTRANSFERASE"/>
    <property type="match status" value="1"/>
</dbReference>
<protein>
    <submittedName>
        <fullName evidence="2">Unannotated protein</fullName>
    </submittedName>
</protein>
<dbReference type="InterPro" id="IPR001173">
    <property type="entry name" value="Glyco_trans_2-like"/>
</dbReference>
<dbReference type="EMBL" id="CAEZXK010000003">
    <property type="protein sequence ID" value="CAB4680266.1"/>
    <property type="molecule type" value="Genomic_DNA"/>
</dbReference>
<dbReference type="GO" id="GO:0016758">
    <property type="term" value="F:hexosyltransferase activity"/>
    <property type="evidence" value="ECO:0007669"/>
    <property type="project" value="UniProtKB-ARBA"/>
</dbReference>
<name>A0A6J6N294_9ZZZZ</name>
<dbReference type="Gene3D" id="3.90.550.10">
    <property type="entry name" value="Spore Coat Polysaccharide Biosynthesis Protein SpsA, Chain A"/>
    <property type="match status" value="1"/>
</dbReference>
<feature type="domain" description="Glycosyltransferase 2-like" evidence="1">
    <location>
        <begin position="44"/>
        <end position="208"/>
    </location>
</feature>
<dbReference type="CDD" id="cd00761">
    <property type="entry name" value="Glyco_tranf_GTA_type"/>
    <property type="match status" value="1"/>
</dbReference>
<dbReference type="AlphaFoldDB" id="A0A6J6N294"/>
<sequence length="366" mass="41189">MIATIRKLLGSGLIPNAYYLVMRFVWWLSFKARGQSADVPKVTLVIPVYNVQQYLADALRSARAQNYQNFEIIAVNDGSTDGSAEILQRFAAKTENLKIVTQHNLGLGAARNAGVAAATDTKYLMFLDSDDLLPLGAIKRFVNQAQATGSKLVVAKAVCFYGVRYFDRTSTAKFFKQNLSRTNLNQNPEFLGDATSWNKLYSFDFYKEHKFSFPVGVWFEDMTLVCTAYLAAKEFDVLKSPGYFWRVRAEGESISKRNKELKSLQDRLLSIEQINKILLRACEKGLIERQVVDSHLIRVISMDLQLYTAALAETDEEFFNEFKTRAGKVLKSADESVWAAATGKHRSIVWAAINGSREQTLKLLAA</sequence>
<reference evidence="2" key="1">
    <citation type="submission" date="2020-05" db="EMBL/GenBank/DDBJ databases">
        <authorList>
            <person name="Chiriac C."/>
            <person name="Salcher M."/>
            <person name="Ghai R."/>
            <person name="Kavagutti S V."/>
        </authorList>
    </citation>
    <scope>NUCLEOTIDE SEQUENCE</scope>
</reference>
<dbReference type="Pfam" id="PF00535">
    <property type="entry name" value="Glycos_transf_2"/>
    <property type="match status" value="1"/>
</dbReference>
<evidence type="ECO:0000259" key="1">
    <source>
        <dbReference type="Pfam" id="PF00535"/>
    </source>
</evidence>
<dbReference type="SUPFAM" id="SSF53448">
    <property type="entry name" value="Nucleotide-diphospho-sugar transferases"/>
    <property type="match status" value="1"/>
</dbReference>
<dbReference type="InterPro" id="IPR029044">
    <property type="entry name" value="Nucleotide-diphossugar_trans"/>
</dbReference>